<keyword evidence="1" id="KW-0812">Transmembrane</keyword>
<feature type="transmembrane region" description="Helical" evidence="1">
    <location>
        <begin position="52"/>
        <end position="72"/>
    </location>
</feature>
<evidence type="ECO:0000313" key="2">
    <source>
        <dbReference type="EMBL" id="QJR37220.1"/>
    </source>
</evidence>
<feature type="transmembrane region" description="Helical" evidence="1">
    <location>
        <begin position="109"/>
        <end position="128"/>
    </location>
</feature>
<feature type="transmembrane region" description="Helical" evidence="1">
    <location>
        <begin position="12"/>
        <end position="32"/>
    </location>
</feature>
<keyword evidence="1" id="KW-0472">Membrane</keyword>
<name>A0A6M4IR67_9BACT</name>
<dbReference type="KEGG" id="ggr:HKW67_17700"/>
<dbReference type="RefSeq" id="WP_171226653.1">
    <property type="nucleotide sequence ID" value="NZ_CP053085.1"/>
</dbReference>
<keyword evidence="1" id="KW-1133">Transmembrane helix</keyword>
<dbReference type="AlphaFoldDB" id="A0A6M4IR67"/>
<evidence type="ECO:0000313" key="3">
    <source>
        <dbReference type="Proteomes" id="UP000500938"/>
    </source>
</evidence>
<evidence type="ECO:0000256" key="1">
    <source>
        <dbReference type="SAM" id="Phobius"/>
    </source>
</evidence>
<dbReference type="Proteomes" id="UP000500938">
    <property type="component" value="Chromosome"/>
</dbReference>
<accession>A0A6M4IR67</accession>
<keyword evidence="3" id="KW-1185">Reference proteome</keyword>
<reference evidence="2 3" key="1">
    <citation type="submission" date="2020-05" db="EMBL/GenBank/DDBJ databases">
        <title>Complete genome sequence of Gemmatimonas greenlandica TET16.</title>
        <authorList>
            <person name="Zeng Y."/>
        </authorList>
    </citation>
    <scope>NUCLEOTIDE SEQUENCE [LARGE SCALE GENOMIC DNA]</scope>
    <source>
        <strain evidence="2 3">TET16</strain>
    </source>
</reference>
<gene>
    <name evidence="2" type="ORF">HKW67_17700</name>
</gene>
<organism evidence="2 3">
    <name type="scientific">Gemmatimonas groenlandica</name>
    <dbReference type="NCBI Taxonomy" id="2732249"/>
    <lineage>
        <taxon>Bacteria</taxon>
        <taxon>Pseudomonadati</taxon>
        <taxon>Gemmatimonadota</taxon>
        <taxon>Gemmatimonadia</taxon>
        <taxon>Gemmatimonadales</taxon>
        <taxon>Gemmatimonadaceae</taxon>
        <taxon>Gemmatimonas</taxon>
    </lineage>
</organism>
<feature type="transmembrane region" description="Helical" evidence="1">
    <location>
        <begin position="84"/>
        <end position="103"/>
    </location>
</feature>
<dbReference type="EMBL" id="CP053085">
    <property type="protein sequence ID" value="QJR37220.1"/>
    <property type="molecule type" value="Genomic_DNA"/>
</dbReference>
<proteinExistence type="predicted"/>
<sequence length="149" mass="15482">MPIWLKRVRATLGMGVLWAVGGIGVGGLIELLDNVLPGGLAMASKVDMWPQTLAIPGFIGGVIFAVVLMIAARRQRFDELSLPTFAAMGAVAGLALGAIAMAIGAPVMFLGIMTVAGTAAATGSLLLARGPGAYLRKRFGRRDHTRLEP</sequence>
<protein>
    <submittedName>
        <fullName evidence="2">Uncharacterized protein</fullName>
    </submittedName>
</protein>